<evidence type="ECO:0000259" key="1">
    <source>
        <dbReference type="Pfam" id="PF01494"/>
    </source>
</evidence>
<reference evidence="2" key="1">
    <citation type="submission" date="2020-09" db="EMBL/GenBank/DDBJ databases">
        <title>Genome-Enabled Discovery of Anthraquinone Biosynthesis in Senna tora.</title>
        <authorList>
            <person name="Kang S.-H."/>
            <person name="Pandey R.P."/>
            <person name="Lee C.-M."/>
            <person name="Sim J.-S."/>
            <person name="Jeong J.-T."/>
            <person name="Choi B.-S."/>
            <person name="Jung M."/>
            <person name="Ginzburg D."/>
            <person name="Zhao K."/>
            <person name="Won S.Y."/>
            <person name="Oh T.-J."/>
            <person name="Yu Y."/>
            <person name="Kim N.-H."/>
            <person name="Lee O.R."/>
            <person name="Lee T.-H."/>
            <person name="Bashyal P."/>
            <person name="Kim T.-S."/>
            <person name="Lee W.-H."/>
            <person name="Kawkins C."/>
            <person name="Kim C.-K."/>
            <person name="Kim J.S."/>
            <person name="Ahn B.O."/>
            <person name="Rhee S.Y."/>
            <person name="Sohng J.K."/>
        </authorList>
    </citation>
    <scope>NUCLEOTIDE SEQUENCE</scope>
    <source>
        <tissue evidence="2">Leaf</tissue>
    </source>
</reference>
<dbReference type="AlphaFoldDB" id="A0A834X0L5"/>
<keyword evidence="3" id="KW-1185">Reference proteome</keyword>
<organism evidence="2 3">
    <name type="scientific">Senna tora</name>
    <dbReference type="NCBI Taxonomy" id="362788"/>
    <lineage>
        <taxon>Eukaryota</taxon>
        <taxon>Viridiplantae</taxon>
        <taxon>Streptophyta</taxon>
        <taxon>Embryophyta</taxon>
        <taxon>Tracheophyta</taxon>
        <taxon>Spermatophyta</taxon>
        <taxon>Magnoliopsida</taxon>
        <taxon>eudicotyledons</taxon>
        <taxon>Gunneridae</taxon>
        <taxon>Pentapetalae</taxon>
        <taxon>rosids</taxon>
        <taxon>fabids</taxon>
        <taxon>Fabales</taxon>
        <taxon>Fabaceae</taxon>
        <taxon>Caesalpinioideae</taxon>
        <taxon>Cassia clade</taxon>
        <taxon>Senna</taxon>
    </lineage>
</organism>
<dbReference type="InterPro" id="IPR002938">
    <property type="entry name" value="FAD-bd"/>
</dbReference>
<dbReference type="Pfam" id="PF01494">
    <property type="entry name" value="FAD_binding_3"/>
    <property type="match status" value="2"/>
</dbReference>
<protein>
    <submittedName>
        <fullName evidence="2">Zeaxanthin epoxidase, chloroplastic-like isoform X1</fullName>
    </submittedName>
</protein>
<name>A0A834X0L5_9FABA</name>
<dbReference type="EMBL" id="JAAIUW010000004">
    <property type="protein sequence ID" value="KAF7835968.1"/>
    <property type="molecule type" value="Genomic_DNA"/>
</dbReference>
<dbReference type="SUPFAM" id="SSF51905">
    <property type="entry name" value="FAD/NAD(P)-binding domain"/>
    <property type="match status" value="1"/>
</dbReference>
<dbReference type="Gene3D" id="3.50.50.60">
    <property type="entry name" value="FAD/NAD(P)-binding domain"/>
    <property type="match status" value="1"/>
</dbReference>
<dbReference type="Proteomes" id="UP000634136">
    <property type="component" value="Unassembled WGS sequence"/>
</dbReference>
<sequence length="464" mass="51640">MASVQTFCFRSQSSIRPRQPCAKPERIVRGRCSIKCQGENFQDVEGGRRKVRILIAGGGIGGLVMALAAKQRGYEVKVFEKDLSAVRGEGRHRGPIQLLSGALAVLKAIDENVAKQIMEAGCVTGNRANGFADGLTGEWFLKYDLLSPASKKGLPITIVMNRMALQDILVNAVGSNILKNKSKVVDFIQEPSKVTVVLENGQHYDGTILIGADGIWSQVRSKLFGKQEAIYSGFTCYSGLVDYVPPYINTVGYRVFLGLNQYFVVIDVGNGKMQWYAFHGEPPSSINFPGGKKKRVMEVFGKWCNEVVTLISETPENMILQRDIYDRDMINKWGIGRVTLLGDAAHPMQPNLGQGGCMAIEDCYQLILELDEVAKHNFDVGKSDEVIISALRRYEMKRMPRVKMAHTASRMAPKMLAYYQPYIEVKFGPLVQNLSIKHPAMEGSQALLKFIFPHFVDWMIHGHG</sequence>
<dbReference type="PRINTS" id="PR00420">
    <property type="entry name" value="RNGMNOXGNASE"/>
</dbReference>
<proteinExistence type="predicted"/>
<evidence type="ECO:0000313" key="3">
    <source>
        <dbReference type="Proteomes" id="UP000634136"/>
    </source>
</evidence>
<dbReference type="PANTHER" id="PTHR46496:SF6">
    <property type="entry name" value="ZEAXANTHIN EPOXIDASE, CHLOROPLASTIC-LIKE ISOFORM X1"/>
    <property type="match status" value="1"/>
</dbReference>
<feature type="domain" description="FAD-binding" evidence="1">
    <location>
        <begin position="51"/>
        <end position="223"/>
    </location>
</feature>
<dbReference type="OrthoDB" id="655030at2759"/>
<dbReference type="GO" id="GO:0071949">
    <property type="term" value="F:FAD binding"/>
    <property type="evidence" value="ECO:0007669"/>
    <property type="project" value="InterPro"/>
</dbReference>
<gene>
    <name evidence="2" type="ORF">G2W53_010827</name>
</gene>
<accession>A0A834X0L5</accession>
<comment type="caution">
    <text evidence="2">The sequence shown here is derived from an EMBL/GenBank/DDBJ whole genome shotgun (WGS) entry which is preliminary data.</text>
</comment>
<dbReference type="PANTHER" id="PTHR46496">
    <property type="match status" value="1"/>
</dbReference>
<dbReference type="InterPro" id="IPR036188">
    <property type="entry name" value="FAD/NAD-bd_sf"/>
</dbReference>
<evidence type="ECO:0000313" key="2">
    <source>
        <dbReference type="EMBL" id="KAF7835968.1"/>
    </source>
</evidence>
<feature type="domain" description="FAD-binding" evidence="1">
    <location>
        <begin position="328"/>
        <end position="375"/>
    </location>
</feature>